<dbReference type="EMBL" id="BOMH01000016">
    <property type="protein sequence ID" value="GID64341.1"/>
    <property type="molecule type" value="Genomic_DNA"/>
</dbReference>
<dbReference type="RefSeq" id="WP_203739845.1">
    <property type="nucleotide sequence ID" value="NZ_BAAAUC010000007.1"/>
</dbReference>
<reference evidence="1" key="1">
    <citation type="submission" date="2021-01" db="EMBL/GenBank/DDBJ databases">
        <title>Whole genome shotgun sequence of Actinoplanes cyaneus NBRC 14990.</title>
        <authorList>
            <person name="Komaki H."/>
            <person name="Tamura T."/>
        </authorList>
    </citation>
    <scope>NUCLEOTIDE SEQUENCE</scope>
    <source>
        <strain evidence="1">NBRC 14990</strain>
    </source>
</reference>
<proteinExistence type="predicted"/>
<accession>A0A919MAR7</accession>
<evidence type="ECO:0000313" key="2">
    <source>
        <dbReference type="Proteomes" id="UP000619479"/>
    </source>
</evidence>
<gene>
    <name evidence="1" type="ORF">Acy02nite_22220</name>
</gene>
<dbReference type="AlphaFoldDB" id="A0A919MAR7"/>
<evidence type="ECO:0000313" key="1">
    <source>
        <dbReference type="EMBL" id="GID64341.1"/>
    </source>
</evidence>
<name>A0A919MAR7_9ACTN</name>
<sequence>MSLIDLGAHLAADNCLWCIGGMSPAGIHPDLGPVLQLCPTQRWCDECGGLSLFPAESETLDDRINDMLGDGLSAVWCSSCIGVVAIIPVTNDGGIR</sequence>
<keyword evidence="2" id="KW-1185">Reference proteome</keyword>
<organism evidence="1 2">
    <name type="scientific">Actinoplanes cyaneus</name>
    <dbReference type="NCBI Taxonomy" id="52696"/>
    <lineage>
        <taxon>Bacteria</taxon>
        <taxon>Bacillati</taxon>
        <taxon>Actinomycetota</taxon>
        <taxon>Actinomycetes</taxon>
        <taxon>Micromonosporales</taxon>
        <taxon>Micromonosporaceae</taxon>
        <taxon>Actinoplanes</taxon>
    </lineage>
</organism>
<protein>
    <submittedName>
        <fullName evidence="1">Uncharacterized protein</fullName>
    </submittedName>
</protein>
<dbReference type="Proteomes" id="UP000619479">
    <property type="component" value="Unassembled WGS sequence"/>
</dbReference>
<comment type="caution">
    <text evidence="1">The sequence shown here is derived from an EMBL/GenBank/DDBJ whole genome shotgun (WGS) entry which is preliminary data.</text>
</comment>